<evidence type="ECO:0000256" key="1">
    <source>
        <dbReference type="ARBA" id="ARBA00004498"/>
    </source>
</evidence>
<keyword evidence="3" id="KW-0272">Extracellular matrix</keyword>
<dbReference type="GO" id="GO:0005615">
    <property type="term" value="C:extracellular space"/>
    <property type="evidence" value="ECO:0007669"/>
    <property type="project" value="TreeGrafter"/>
</dbReference>
<dbReference type="InterPro" id="IPR050525">
    <property type="entry name" value="ECM_Assembly_Org"/>
</dbReference>
<dbReference type="Gene3D" id="3.40.50.410">
    <property type="entry name" value="von Willebrand factor, type A domain"/>
    <property type="match status" value="2"/>
</dbReference>
<dbReference type="SUPFAM" id="SSF49265">
    <property type="entry name" value="Fibronectin type III"/>
    <property type="match status" value="5"/>
</dbReference>
<dbReference type="OrthoDB" id="18894at2759"/>
<evidence type="ECO:0000256" key="2">
    <source>
        <dbReference type="ARBA" id="ARBA00022525"/>
    </source>
</evidence>
<dbReference type="Gene3D" id="2.60.120.200">
    <property type="match status" value="1"/>
</dbReference>
<feature type="compositionally biased region" description="Low complexity" evidence="11">
    <location>
        <begin position="1355"/>
        <end position="1375"/>
    </location>
</feature>
<dbReference type="InterPro" id="IPR036116">
    <property type="entry name" value="FN3_sf"/>
</dbReference>
<dbReference type="InterPro" id="IPR048287">
    <property type="entry name" value="TSPN-like_N"/>
</dbReference>
<feature type="region of interest" description="Disordered" evidence="11">
    <location>
        <begin position="1341"/>
        <end position="1457"/>
    </location>
</feature>
<dbReference type="GO" id="GO:0005581">
    <property type="term" value="C:collagen trimer"/>
    <property type="evidence" value="ECO:0007669"/>
    <property type="project" value="UniProtKB-KW"/>
</dbReference>
<dbReference type="CDD" id="cd00063">
    <property type="entry name" value="FN3"/>
    <property type="match status" value="3"/>
</dbReference>
<feature type="region of interest" description="Disordered" evidence="11">
    <location>
        <begin position="1196"/>
        <end position="1302"/>
    </location>
</feature>
<evidence type="ECO:0000256" key="5">
    <source>
        <dbReference type="ARBA" id="ARBA00022737"/>
    </source>
</evidence>
<keyword evidence="5" id="KW-0677">Repeat</keyword>
<dbReference type="PROSITE" id="PS50853">
    <property type="entry name" value="FN3"/>
    <property type="match status" value="3"/>
</dbReference>
<reference evidence="14 15" key="1">
    <citation type="journal article" date="2013" name="Proc. Natl. Acad. Sci. U.S.A.">
        <title>The king cobra genome reveals dynamic gene evolution and adaptation in the snake venom system.</title>
        <authorList>
            <person name="Vonk F.J."/>
            <person name="Casewell N.R."/>
            <person name="Henkel C.V."/>
            <person name="Heimberg A.M."/>
            <person name="Jansen H.J."/>
            <person name="McCleary R.J."/>
            <person name="Kerkkamp H.M."/>
            <person name="Vos R.A."/>
            <person name="Guerreiro I."/>
            <person name="Calvete J.J."/>
            <person name="Wuster W."/>
            <person name="Woods A.E."/>
            <person name="Logan J.M."/>
            <person name="Harrison R.A."/>
            <person name="Castoe T.A."/>
            <person name="de Koning A.P."/>
            <person name="Pollock D.D."/>
            <person name="Yandell M."/>
            <person name="Calderon D."/>
            <person name="Renjifo C."/>
            <person name="Currier R.B."/>
            <person name="Salgado D."/>
            <person name="Pla D."/>
            <person name="Sanz L."/>
            <person name="Hyder A.S."/>
            <person name="Ribeiro J.M."/>
            <person name="Arntzen J.W."/>
            <person name="van den Thillart G.E."/>
            <person name="Boetzer M."/>
            <person name="Pirovano W."/>
            <person name="Dirks R.P."/>
            <person name="Spaink H.P."/>
            <person name="Duboule D."/>
            <person name="McGlinn E."/>
            <person name="Kini R.M."/>
            <person name="Richardson M.K."/>
        </authorList>
    </citation>
    <scope>NUCLEOTIDE SEQUENCE</scope>
    <source>
        <tissue evidence="14">Blood</tissue>
    </source>
</reference>
<comment type="subcellular location">
    <subcellularLocation>
        <location evidence="1">Secreted</location>
        <location evidence="1">Extracellular space</location>
        <location evidence="1">Extracellular matrix</location>
    </subcellularLocation>
</comment>
<dbReference type="InterPro" id="IPR013320">
    <property type="entry name" value="ConA-like_dom_sf"/>
</dbReference>
<feature type="region of interest" description="Disordered" evidence="11">
    <location>
        <begin position="35"/>
        <end position="80"/>
    </location>
</feature>
<evidence type="ECO:0000256" key="6">
    <source>
        <dbReference type="ARBA" id="ARBA00022889"/>
    </source>
</evidence>
<keyword evidence="2" id="KW-0964">Secreted</keyword>
<protein>
    <submittedName>
        <fullName evidence="14">Collagen alpha-1(XIV) chain</fullName>
    </submittedName>
</protein>
<feature type="compositionally biased region" description="Basic and acidic residues" evidence="11">
    <location>
        <begin position="41"/>
        <end position="62"/>
    </location>
</feature>
<organism evidence="14 15">
    <name type="scientific">Ophiophagus hannah</name>
    <name type="common">King cobra</name>
    <name type="synonym">Naja hannah</name>
    <dbReference type="NCBI Taxonomy" id="8665"/>
    <lineage>
        <taxon>Eukaryota</taxon>
        <taxon>Metazoa</taxon>
        <taxon>Chordata</taxon>
        <taxon>Craniata</taxon>
        <taxon>Vertebrata</taxon>
        <taxon>Euteleostomi</taxon>
        <taxon>Lepidosauria</taxon>
        <taxon>Squamata</taxon>
        <taxon>Bifurcata</taxon>
        <taxon>Unidentata</taxon>
        <taxon>Episquamata</taxon>
        <taxon>Toxicofera</taxon>
        <taxon>Serpentes</taxon>
        <taxon>Colubroidea</taxon>
        <taxon>Elapidae</taxon>
        <taxon>Elapinae</taxon>
        <taxon>Ophiophagus</taxon>
    </lineage>
</organism>
<accession>V8NQK9</accession>
<dbReference type="InterPro" id="IPR008160">
    <property type="entry name" value="Collagen"/>
</dbReference>
<feature type="domain" description="Fibronectin type-III" evidence="13">
    <location>
        <begin position="522"/>
        <end position="611"/>
    </location>
</feature>
<dbReference type="Pfam" id="PF01391">
    <property type="entry name" value="Collagen"/>
    <property type="match status" value="2"/>
</dbReference>
<dbReference type="Pfam" id="PF00092">
    <property type="entry name" value="VWA"/>
    <property type="match status" value="2"/>
</dbReference>
<feature type="domain" description="Fibronectin type-III" evidence="13">
    <location>
        <begin position="407"/>
        <end position="496"/>
    </location>
</feature>
<keyword evidence="4" id="KW-0732">Signal</keyword>
<gene>
    <name evidence="14" type="primary">COL14A1</name>
    <name evidence="14" type="ORF">L345_09695</name>
</gene>
<feature type="domain" description="VWFA" evidence="12">
    <location>
        <begin position="94"/>
        <end position="266"/>
    </location>
</feature>
<dbReference type="GO" id="GO:0005614">
    <property type="term" value="C:interstitial matrix"/>
    <property type="evidence" value="ECO:0007669"/>
    <property type="project" value="TreeGrafter"/>
</dbReference>
<dbReference type="SMART" id="SM00327">
    <property type="entry name" value="VWA"/>
    <property type="match status" value="2"/>
</dbReference>
<dbReference type="FunFam" id="2.60.40.10:FF:000514">
    <property type="entry name" value="Collagen alpha-1(XIV) chain isoform X2"/>
    <property type="match status" value="1"/>
</dbReference>
<evidence type="ECO:0000313" key="14">
    <source>
        <dbReference type="EMBL" id="ETE64534.1"/>
    </source>
</evidence>
<dbReference type="PRINTS" id="PR00453">
    <property type="entry name" value="VWFADOMAIN"/>
</dbReference>
<dbReference type="PROSITE" id="PS50234">
    <property type="entry name" value="VWFA"/>
    <property type="match status" value="2"/>
</dbReference>
<dbReference type="CDD" id="cd01482">
    <property type="entry name" value="vWA_collagen_alphaI-XII-like"/>
    <property type="match status" value="2"/>
</dbReference>
<dbReference type="FunFam" id="2.60.40.10:FF:000444">
    <property type="entry name" value="Collagen alpha-1(XIV) chain isoform X2"/>
    <property type="match status" value="1"/>
</dbReference>
<evidence type="ECO:0000313" key="15">
    <source>
        <dbReference type="Proteomes" id="UP000018936"/>
    </source>
</evidence>
<evidence type="ECO:0000256" key="10">
    <source>
        <dbReference type="ARBA" id="ARBA00049648"/>
    </source>
</evidence>
<dbReference type="SMART" id="SM00060">
    <property type="entry name" value="FN3"/>
    <property type="match status" value="4"/>
</dbReference>
<evidence type="ECO:0000256" key="7">
    <source>
        <dbReference type="ARBA" id="ARBA00023119"/>
    </source>
</evidence>
<dbReference type="Proteomes" id="UP000018936">
    <property type="component" value="Unassembled WGS sequence"/>
</dbReference>
<dbReference type="SUPFAM" id="SSF49899">
    <property type="entry name" value="Concanavalin A-like lectins/glucanases"/>
    <property type="match status" value="1"/>
</dbReference>
<dbReference type="Gene3D" id="2.60.40.10">
    <property type="entry name" value="Immunoglobulins"/>
    <property type="match status" value="5"/>
</dbReference>
<evidence type="ECO:0000259" key="13">
    <source>
        <dbReference type="PROSITE" id="PS50853"/>
    </source>
</evidence>
<feature type="compositionally biased region" description="Basic residues" evidence="11">
    <location>
        <begin position="1535"/>
        <end position="1545"/>
    </location>
</feature>
<evidence type="ECO:0000256" key="9">
    <source>
        <dbReference type="ARBA" id="ARBA00023278"/>
    </source>
</evidence>
<evidence type="ECO:0000256" key="11">
    <source>
        <dbReference type="SAM" id="MobiDB-lite"/>
    </source>
</evidence>
<keyword evidence="9" id="KW-0379">Hydroxylation</keyword>
<dbReference type="InterPro" id="IPR036465">
    <property type="entry name" value="vWFA_dom_sf"/>
</dbReference>
<feature type="region of interest" description="Disordered" evidence="11">
    <location>
        <begin position="1519"/>
        <end position="1545"/>
    </location>
</feature>
<dbReference type="InterPro" id="IPR002035">
    <property type="entry name" value="VWF_A"/>
</dbReference>
<feature type="non-terminal residue" evidence="14">
    <location>
        <position position="1545"/>
    </location>
</feature>
<feature type="compositionally biased region" description="Basic and acidic residues" evidence="11">
    <location>
        <begin position="1207"/>
        <end position="1226"/>
    </location>
</feature>
<feature type="domain" description="VWFA" evidence="12">
    <location>
        <begin position="820"/>
        <end position="993"/>
    </location>
</feature>
<sequence>MLQNNANKAIIQGLIPDQSYMVQIVAFAQDQESKAAQGQFRIKDLEKKKDTSGKPKPKDVGKLKPAVPTEDTELMPLPKPEENQFKCKTPAFADIVILIDGSWSIGRFNFRLVRLFLENLVTAFNVDSEKTRIGLAQYSGDPRIEWHLNSYNTKEAVLEAVRNLPYKGGNTLTGLALTFILENNFKPDAGSRPGVPKIGILITDGKSQDDVIPPAKNLRDAGIELFAIGVKNADENELKEIASEPHSTHVYNVADFSLMNSIVEELTKTVCMRVEEQEKEIKVALPMASDLELYNVSHNSMKVKWKAVAGATGYMILYAPLIDGLAAEEKETIRSRFMQCLEKKPVILLQDKKQHVMPLSPPRNLKFSNVDHSSAKITWDPASPKVKGYRIMYVKTDGTETNEKVPSPEFLEIIEVSTESLTVSWKAPSSDVALYRLAWIPLAGEEADEIILSGDVDTYEIEGLLPDMEYEVSLMALFDDESESDVVAVLGSTLEILTTEVTTFTTESTTTTQPTTAVFRTGIKNLMVEDETTSSLKVKWDITDLSVSQFRVTYMKADGGHGEETVTVPARQNNLLLQPLLSDTEYKIMVTPIYADGEGVSLSAPGKTLPLSPPQNLKVSDEWYNRLRISWDAPRSPTMGYRIVYKPVNISGPALETFVGDDVNTILILNLLSGTEYNVKVFASYPTGFSEALASVAKTLYLGVTNLGTYQTRMTSLCAQWQPHRHATAYRIVIESLTDGAIEEEPLGWGASRHCFFQLYPDTKYNISVYSQIQELEGPAISIIQATLPYPTEPPPTPSTTTPQPTIPPAKEVCKAAKADLVFLVDGSWSIGDANFNKIIGFLYSTVGALDKIGPDGTQVAIGQFSDDTRTEFKLNAYRSKETLLDAIQHIAYKGGNTKTGRAIKHAQQILFTLESGTRKGIPKVLVVITDGRSQDDVNQVSREMQLDGFSIFAIGVADADYAELVNIGSKPSDRHVFFVDDFDAFKKIEDELITFVCETASATCPLVYKEGNSLAGFKMMEMFGLVDKEFAAVEGVSMEPGTFNAYHCYGLHKDALVSQPTKHVHPEGLPSDYTITFLFRILPETPLEPFALWEILNESYEPLVGVILDNDGKTLTFFNYDYKGEFQTLHVVISKTTAKVVIDCKEVAEKIINAAGNITSNGIEVLGRMFQLQMFDIVCSTSWANRDKCCELPALGGPGLRGPKGSRGDDGPKGPTGEKGERGEIGRPGLQGIPGPTGSPGRDGSQGPRGVTGKDGPTGPPGSSGPGIPGAPGVPGMMGSIGPQGDAGPPGLPGVKGEKGERGDLQTHAMVREVARQVCEQLIQTHLSRYSSILNQIPSNSISTRTIPGPPGEPGRQGLPGPQGEQGSSGSPGFPGNPGQPGTPGERGSPGEKGERGNPGIGNQGPQGPPGPAGESRTGTPGPSGSPGPRGTAGRTGPPGAQGTPGQPGYCDPSSCAGYGTGDQDIPVVPLTHNSYQLYDSEDLYEDQPEPYLGSYAYPHVAQPEFTPVDEEMEAAGISRFPRRISKRSISSTKRNRPIKKTSQ</sequence>
<comment type="caution">
    <text evidence="14">The sequence shown here is derived from an EMBL/GenBank/DDBJ whole genome shotgun (WGS) entry which is preliminary data.</text>
</comment>
<evidence type="ECO:0000256" key="8">
    <source>
        <dbReference type="ARBA" id="ARBA00023180"/>
    </source>
</evidence>
<feature type="domain" description="Fibronectin type-III" evidence="13">
    <location>
        <begin position="613"/>
        <end position="703"/>
    </location>
</feature>
<dbReference type="PANTHER" id="PTHR24020">
    <property type="entry name" value="COLLAGEN ALPHA"/>
    <property type="match status" value="1"/>
</dbReference>
<dbReference type="SUPFAM" id="SSF53300">
    <property type="entry name" value="vWA-like"/>
    <property type="match status" value="2"/>
</dbReference>
<comment type="similarity">
    <text evidence="10">Belongs to the fibril-associated collagens with interrupted helices (FACIT) family.</text>
</comment>
<feature type="compositionally biased region" description="Low complexity" evidence="11">
    <location>
        <begin position="1419"/>
        <end position="1450"/>
    </location>
</feature>
<evidence type="ECO:0000256" key="4">
    <source>
        <dbReference type="ARBA" id="ARBA00022729"/>
    </source>
</evidence>
<name>V8NQK9_OPHHA</name>
<keyword evidence="15" id="KW-1185">Reference proteome</keyword>
<evidence type="ECO:0000259" key="12">
    <source>
        <dbReference type="PROSITE" id="PS50234"/>
    </source>
</evidence>
<dbReference type="EMBL" id="AZIM01002208">
    <property type="protein sequence ID" value="ETE64534.1"/>
    <property type="molecule type" value="Genomic_DNA"/>
</dbReference>
<dbReference type="SMART" id="SM00210">
    <property type="entry name" value="TSPN"/>
    <property type="match status" value="1"/>
</dbReference>
<keyword evidence="7 14" id="KW-0176">Collagen</keyword>
<proteinExistence type="inferred from homology"/>
<dbReference type="GO" id="GO:0007155">
    <property type="term" value="P:cell adhesion"/>
    <property type="evidence" value="ECO:0007669"/>
    <property type="project" value="UniProtKB-KW"/>
</dbReference>
<dbReference type="InterPro" id="IPR003961">
    <property type="entry name" value="FN3_dom"/>
</dbReference>
<dbReference type="PANTHER" id="PTHR24020:SF15">
    <property type="entry name" value="COLLAGEN ALPHA-1(XIV) CHAIN"/>
    <property type="match status" value="1"/>
</dbReference>
<evidence type="ECO:0000256" key="3">
    <source>
        <dbReference type="ARBA" id="ARBA00022530"/>
    </source>
</evidence>
<dbReference type="Pfam" id="PF00041">
    <property type="entry name" value="fn3"/>
    <property type="match status" value="3"/>
</dbReference>
<dbReference type="FunFam" id="3.40.50.410:FF:000001">
    <property type="entry name" value="Collagen, type XII, alpha 1"/>
    <property type="match status" value="2"/>
</dbReference>
<keyword evidence="6" id="KW-0130">Cell adhesion</keyword>
<keyword evidence="8" id="KW-0325">Glycoprotein</keyword>
<dbReference type="InterPro" id="IPR013783">
    <property type="entry name" value="Ig-like_fold"/>
</dbReference>